<keyword evidence="4 5" id="KW-0472">Membrane</keyword>
<gene>
    <name evidence="6" type="ORF">NQX30_03460</name>
</gene>
<organism evidence="6 7">
    <name type="scientific">Candidatus Doriopsillibacter californiensis</name>
    <dbReference type="NCBI Taxonomy" id="2970740"/>
    <lineage>
        <taxon>Bacteria</taxon>
        <taxon>Pseudomonadati</taxon>
        <taxon>Pseudomonadota</taxon>
        <taxon>Gammaproteobacteria</taxon>
        <taxon>Candidatus Tethybacterales</taxon>
        <taxon>Candidatus Persebacteraceae</taxon>
        <taxon>Candidatus Doriopsillibacter</taxon>
    </lineage>
</organism>
<name>A0ABT7QLA6_9GAMM</name>
<accession>A0ABT7QLA6</accession>
<keyword evidence="7" id="KW-1185">Reference proteome</keyword>
<keyword evidence="3 5" id="KW-1133">Transmembrane helix</keyword>
<evidence type="ECO:0000313" key="6">
    <source>
        <dbReference type="EMBL" id="MDM5147427.1"/>
    </source>
</evidence>
<dbReference type="InterPro" id="IPR052719">
    <property type="entry name" value="CvpA-like"/>
</dbReference>
<feature type="transmembrane region" description="Helical" evidence="5">
    <location>
        <begin position="6"/>
        <end position="26"/>
    </location>
</feature>
<feature type="transmembrane region" description="Helical" evidence="5">
    <location>
        <begin position="33"/>
        <end position="54"/>
    </location>
</feature>
<dbReference type="Proteomes" id="UP001168167">
    <property type="component" value="Unassembled WGS sequence"/>
</dbReference>
<reference evidence="6" key="2">
    <citation type="journal article" date="2023" name="Microbiome">
        <title>Synthase-selected sorting approach identifies a beta-lactone synthase in a nudibranch symbiotic bacterium.</title>
        <authorList>
            <person name="Dzunkova M."/>
            <person name="La Clair J.J."/>
            <person name="Tyml T."/>
            <person name="Doud D."/>
            <person name="Schulz F."/>
            <person name="Piquer-Esteban S."/>
            <person name="Porcel Sanchis D."/>
            <person name="Osborn A."/>
            <person name="Robinson D."/>
            <person name="Louie K.B."/>
            <person name="Bowen B.P."/>
            <person name="Bowers R.M."/>
            <person name="Lee J."/>
            <person name="Arnau V."/>
            <person name="Diaz-Villanueva W."/>
            <person name="Stepanauskas R."/>
            <person name="Gosliner T."/>
            <person name="Date S.V."/>
            <person name="Northen T.R."/>
            <person name="Cheng J.F."/>
            <person name="Burkart M.D."/>
            <person name="Woyke T."/>
        </authorList>
    </citation>
    <scope>NUCLEOTIDE SEQUENCE</scope>
    <source>
        <strain evidence="6">Df01</strain>
    </source>
</reference>
<dbReference type="PANTHER" id="PTHR36926:SF1">
    <property type="entry name" value="COLICIN V PRODUCTION PROTEIN"/>
    <property type="match status" value="1"/>
</dbReference>
<dbReference type="EMBL" id="JANQAO010000002">
    <property type="protein sequence ID" value="MDM5147427.1"/>
    <property type="molecule type" value="Genomic_DNA"/>
</dbReference>
<protein>
    <submittedName>
        <fullName evidence="6">CvpA family protein</fullName>
    </submittedName>
</protein>
<comment type="subcellular location">
    <subcellularLocation>
        <location evidence="1">Membrane</location>
        <topology evidence="1">Multi-pass membrane protein</topology>
    </subcellularLocation>
</comment>
<evidence type="ECO:0000313" key="7">
    <source>
        <dbReference type="Proteomes" id="UP001168167"/>
    </source>
</evidence>
<evidence type="ECO:0000256" key="4">
    <source>
        <dbReference type="ARBA" id="ARBA00023136"/>
    </source>
</evidence>
<comment type="caution">
    <text evidence="6">The sequence shown here is derived from an EMBL/GenBank/DDBJ whole genome shotgun (WGS) entry which is preliminary data.</text>
</comment>
<dbReference type="PANTHER" id="PTHR36926">
    <property type="entry name" value="COLICIN V PRODUCTION PROTEIN"/>
    <property type="match status" value="1"/>
</dbReference>
<proteinExistence type="predicted"/>
<reference evidence="6" key="1">
    <citation type="submission" date="2022-08" db="EMBL/GenBank/DDBJ databases">
        <authorList>
            <person name="Dzunkova M."/>
            <person name="La Clair J."/>
            <person name="Tyml T."/>
            <person name="Doud D."/>
            <person name="Schulz F."/>
            <person name="Piquer S."/>
            <person name="Porcel Sanchis D."/>
            <person name="Osborn A."/>
            <person name="Robinson D."/>
            <person name="Louie K.B."/>
            <person name="Bowen B.P."/>
            <person name="Bowers R."/>
            <person name="Lee J."/>
            <person name="Arnau Llombart V."/>
            <person name="Diaz Villanueva W."/>
            <person name="Gosliner T."/>
            <person name="Northen T."/>
            <person name="Cheng J.-F."/>
            <person name="Burkart M.D."/>
            <person name="Woyke T."/>
        </authorList>
    </citation>
    <scope>NUCLEOTIDE SEQUENCE</scope>
    <source>
        <strain evidence="6">Df01</strain>
    </source>
</reference>
<feature type="transmembrane region" description="Helical" evidence="5">
    <location>
        <begin position="102"/>
        <end position="129"/>
    </location>
</feature>
<dbReference type="Pfam" id="PF02674">
    <property type="entry name" value="Colicin_V"/>
    <property type="match status" value="1"/>
</dbReference>
<feature type="transmembrane region" description="Helical" evidence="5">
    <location>
        <begin position="66"/>
        <end position="90"/>
    </location>
</feature>
<evidence type="ECO:0000256" key="2">
    <source>
        <dbReference type="ARBA" id="ARBA00022692"/>
    </source>
</evidence>
<evidence type="ECO:0000256" key="1">
    <source>
        <dbReference type="ARBA" id="ARBA00004141"/>
    </source>
</evidence>
<evidence type="ECO:0000256" key="3">
    <source>
        <dbReference type="ARBA" id="ARBA00022989"/>
    </source>
</evidence>
<evidence type="ECO:0000256" key="5">
    <source>
        <dbReference type="SAM" id="Phobius"/>
    </source>
</evidence>
<sequence>MHWENVSWIDVLLLGVILLSTGYGLFRGLIRSIFGIVSLVLAFLIAKRYGAALVQPITVLLGETPIAIALSHVIIFVIATLLFGAFTYLVRKAATKSNLGGLDMYGGLLFGALRGGLLAMIFVVMLSALPIQNTEAWESSAMLPPIGKTIQFSLKQEVFKNYRNYWHFDEKGRPNVRLPTGKLRLPDYSDSSQALQARDDLLDNLIEEATSQSLHNEEISKKNALLIQKKINQKSILQELQAFINKALDIQEEE</sequence>
<dbReference type="InterPro" id="IPR003825">
    <property type="entry name" value="Colicin-V_CvpA"/>
</dbReference>
<keyword evidence="2 5" id="KW-0812">Transmembrane</keyword>